<dbReference type="OrthoDB" id="3485856at2759"/>
<feature type="compositionally biased region" description="Basic and acidic residues" evidence="1">
    <location>
        <begin position="334"/>
        <end position="345"/>
    </location>
</feature>
<dbReference type="EMBL" id="VXIT01000024">
    <property type="protein sequence ID" value="KAA6406647.1"/>
    <property type="molecule type" value="Genomic_DNA"/>
</dbReference>
<accession>A0A5M8PBI1</accession>
<evidence type="ECO:0000313" key="3">
    <source>
        <dbReference type="Proteomes" id="UP000324767"/>
    </source>
</evidence>
<reference evidence="2 3" key="1">
    <citation type="submission" date="2019-09" db="EMBL/GenBank/DDBJ databases">
        <title>The hologenome of the rock-dwelling lichen Lasallia pustulata.</title>
        <authorList>
            <person name="Greshake Tzovaras B."/>
            <person name="Segers F."/>
            <person name="Bicker A."/>
            <person name="Dal Grande F."/>
            <person name="Otte J."/>
            <person name="Hankeln T."/>
            <person name="Schmitt I."/>
            <person name="Ebersberger I."/>
        </authorList>
    </citation>
    <scope>NUCLEOTIDE SEQUENCE [LARGE SCALE GENOMIC DNA]</scope>
    <source>
        <strain evidence="2">A1-1</strain>
    </source>
</reference>
<organism evidence="2 3">
    <name type="scientific">Lasallia pustulata</name>
    <dbReference type="NCBI Taxonomy" id="136370"/>
    <lineage>
        <taxon>Eukaryota</taxon>
        <taxon>Fungi</taxon>
        <taxon>Dikarya</taxon>
        <taxon>Ascomycota</taxon>
        <taxon>Pezizomycotina</taxon>
        <taxon>Lecanoromycetes</taxon>
        <taxon>OSLEUM clade</taxon>
        <taxon>Umbilicariomycetidae</taxon>
        <taxon>Umbilicariales</taxon>
        <taxon>Umbilicariaceae</taxon>
        <taxon>Lasallia</taxon>
    </lineage>
</organism>
<evidence type="ECO:0000313" key="2">
    <source>
        <dbReference type="EMBL" id="KAA6406647.1"/>
    </source>
</evidence>
<comment type="caution">
    <text evidence="2">The sequence shown here is derived from an EMBL/GenBank/DDBJ whole genome shotgun (WGS) entry which is preliminary data.</text>
</comment>
<proteinExistence type="predicted"/>
<evidence type="ECO:0000256" key="1">
    <source>
        <dbReference type="SAM" id="MobiDB-lite"/>
    </source>
</evidence>
<dbReference type="Proteomes" id="UP000324767">
    <property type="component" value="Unassembled WGS sequence"/>
</dbReference>
<protein>
    <submittedName>
        <fullName evidence="2">Uncharacterized protein</fullName>
    </submittedName>
</protein>
<dbReference type="AlphaFoldDB" id="A0A5M8PBI1"/>
<gene>
    <name evidence="2" type="ORF">FRX48_09579</name>
</gene>
<feature type="region of interest" description="Disordered" evidence="1">
    <location>
        <begin position="313"/>
        <end position="345"/>
    </location>
</feature>
<name>A0A5M8PBI1_9LECA</name>
<sequence>MNVPQALKSTITTPLNSFTQPLLTPPPSEDTFATIVPHILQVIKGRKNGSLLLTEEWASYSLTSSQYEELQRELEKDKSLLYFVQGKLRYDFFPWAGKFVIRMLTLIHQLFLTKVVREITRQLETIALGDSPSSRFAQDIEYGASTTIDLSKAGYGRHDPDGQFQHLDTYFPGVVVEVAYSQKKRDLWRLADDYILGSDGSIRVVVGLNIEYRAKHATLSIWRPRVRITDAGMEELSVEQTVIDHVICDEDGTPNPDPQAGLRLQLVDFATQGIRRRYPGLDGSIFIPSTDLCAYLRRAEAIRARVKRGEREKLGLGPRGIKRRRDSTPPEQLQPDRERRFRMDEERALESAMLADLSFHASSPSEDDNS</sequence>